<reference evidence="1 2" key="1">
    <citation type="journal article" date="2016" name="J. Zhejiang Univ. Sci. B">
        <title>Antibiotic resistance mechanisms of Myroides sp.</title>
        <authorList>
            <person name="Hu S."/>
            <person name="Yuan S."/>
            <person name="Qu H."/>
            <person name="Jiang T."/>
            <person name="Zhou Y."/>
            <person name="Wang M."/>
            <person name="Ming D."/>
        </authorList>
    </citation>
    <scope>NUCLEOTIDE SEQUENCE [LARGE SCALE GENOMIC DNA]</scope>
    <source>
        <strain evidence="1 2">PR63039</strain>
    </source>
</reference>
<dbReference type="KEGG" id="mod:AS202_18140"/>
<gene>
    <name evidence="1" type="ORF">AS202_18140</name>
</gene>
<accession>A0AAI8G6D0</accession>
<evidence type="ECO:0008006" key="3">
    <source>
        <dbReference type="Google" id="ProtNLM"/>
    </source>
</evidence>
<evidence type="ECO:0000313" key="1">
    <source>
        <dbReference type="EMBL" id="ALU27950.1"/>
    </source>
</evidence>
<dbReference type="RefSeq" id="WP_058699826.1">
    <property type="nucleotide sequence ID" value="NZ_CP013690.1"/>
</dbReference>
<dbReference type="GeneID" id="66976346"/>
<name>A0AAI8G6D0_9FLAO</name>
<proteinExistence type="predicted"/>
<evidence type="ECO:0000313" key="2">
    <source>
        <dbReference type="Proteomes" id="UP000069030"/>
    </source>
</evidence>
<dbReference type="AlphaFoldDB" id="A0AAI8G6D0"/>
<protein>
    <recommendedName>
        <fullName evidence="3">Four helix bundle protein</fullName>
    </recommendedName>
</protein>
<sequence length="132" mass="15338">MSFVSVYQRDAMLIKSLELKLTIYKLTLENFKEDHLGAIAKMREISGMISLYIGLGLKSQIEEDFVCYLDDISNCCMTLEKQILLCGQLGFLINEDIVSLLDLKNIIFDFVGKQLFESRTANYYRLLHYRFT</sequence>
<organism evidence="1 2">
    <name type="scientific">Myroides odoratimimus</name>
    <dbReference type="NCBI Taxonomy" id="76832"/>
    <lineage>
        <taxon>Bacteria</taxon>
        <taxon>Pseudomonadati</taxon>
        <taxon>Bacteroidota</taxon>
        <taxon>Flavobacteriia</taxon>
        <taxon>Flavobacteriales</taxon>
        <taxon>Flavobacteriaceae</taxon>
        <taxon>Myroides</taxon>
    </lineage>
</organism>
<dbReference type="Proteomes" id="UP000069030">
    <property type="component" value="Chromosome"/>
</dbReference>
<dbReference type="EMBL" id="CP013690">
    <property type="protein sequence ID" value="ALU27950.1"/>
    <property type="molecule type" value="Genomic_DNA"/>
</dbReference>